<proteinExistence type="predicted"/>
<dbReference type="AlphaFoldDB" id="A0A6J4QNB8"/>
<organism evidence="1">
    <name type="scientific">uncultured Rubrobacteraceae bacterium</name>
    <dbReference type="NCBI Taxonomy" id="349277"/>
    <lineage>
        <taxon>Bacteria</taxon>
        <taxon>Bacillati</taxon>
        <taxon>Actinomycetota</taxon>
        <taxon>Rubrobacteria</taxon>
        <taxon>Rubrobacterales</taxon>
        <taxon>Rubrobacteraceae</taxon>
        <taxon>environmental samples</taxon>
    </lineage>
</organism>
<evidence type="ECO:0000313" key="1">
    <source>
        <dbReference type="EMBL" id="CAA9449986.1"/>
    </source>
</evidence>
<protein>
    <submittedName>
        <fullName evidence="1">Uncharacterized protein</fullName>
    </submittedName>
</protein>
<gene>
    <name evidence="1" type="ORF">AVDCRST_MAG78-3297</name>
</gene>
<name>A0A6J4QNB8_9ACTN</name>
<sequence>MVACSTEQTFRAPPGQHTEGLVWFLLVMPESRTQQRAF</sequence>
<accession>A0A6J4QNB8</accession>
<dbReference type="EMBL" id="CADCVB010000218">
    <property type="protein sequence ID" value="CAA9449986.1"/>
    <property type="molecule type" value="Genomic_DNA"/>
</dbReference>
<reference evidence="1" key="1">
    <citation type="submission" date="2020-02" db="EMBL/GenBank/DDBJ databases">
        <authorList>
            <person name="Meier V. D."/>
        </authorList>
    </citation>
    <scope>NUCLEOTIDE SEQUENCE</scope>
    <source>
        <strain evidence="1">AVDCRST_MAG78</strain>
    </source>
</reference>